<dbReference type="RefSeq" id="WP_188418268.1">
    <property type="nucleotide sequence ID" value="NZ_BMDO01000010.1"/>
</dbReference>
<keyword evidence="1" id="KW-0472">Membrane</keyword>
<proteinExistence type="predicted"/>
<keyword evidence="1" id="KW-1133">Transmembrane helix</keyword>
<evidence type="ECO:0000256" key="1">
    <source>
        <dbReference type="SAM" id="Phobius"/>
    </source>
</evidence>
<gene>
    <name evidence="2" type="ORF">GCM10011425_33720</name>
</gene>
<keyword evidence="1" id="KW-0812">Transmembrane</keyword>
<protein>
    <submittedName>
        <fullName evidence="2">Uncharacterized protein</fullName>
    </submittedName>
</protein>
<feature type="transmembrane region" description="Helical" evidence="1">
    <location>
        <begin position="178"/>
        <end position="201"/>
    </location>
</feature>
<feature type="transmembrane region" description="Helical" evidence="1">
    <location>
        <begin position="154"/>
        <end position="172"/>
    </location>
</feature>
<organism evidence="2 3">
    <name type="scientific">Mucilaginibacter galii</name>
    <dbReference type="NCBI Taxonomy" id="2005073"/>
    <lineage>
        <taxon>Bacteria</taxon>
        <taxon>Pseudomonadati</taxon>
        <taxon>Bacteroidota</taxon>
        <taxon>Sphingobacteriia</taxon>
        <taxon>Sphingobacteriales</taxon>
        <taxon>Sphingobacteriaceae</taxon>
        <taxon>Mucilaginibacter</taxon>
    </lineage>
</organism>
<reference evidence="2" key="2">
    <citation type="submission" date="2020-09" db="EMBL/GenBank/DDBJ databases">
        <authorList>
            <person name="Sun Q."/>
            <person name="Sedlacek I."/>
        </authorList>
    </citation>
    <scope>NUCLEOTIDE SEQUENCE</scope>
    <source>
        <strain evidence="2">CCM 8711</strain>
    </source>
</reference>
<keyword evidence="3" id="KW-1185">Reference proteome</keyword>
<name>A0A917N2P4_9SPHI</name>
<feature type="transmembrane region" description="Helical" evidence="1">
    <location>
        <begin position="12"/>
        <end position="32"/>
    </location>
</feature>
<dbReference type="AlphaFoldDB" id="A0A917N2P4"/>
<feature type="transmembrane region" description="Helical" evidence="1">
    <location>
        <begin position="68"/>
        <end position="88"/>
    </location>
</feature>
<evidence type="ECO:0000313" key="3">
    <source>
        <dbReference type="Proteomes" id="UP000662074"/>
    </source>
</evidence>
<evidence type="ECO:0000313" key="2">
    <source>
        <dbReference type="EMBL" id="GGI52160.1"/>
    </source>
</evidence>
<accession>A0A917N2P4</accession>
<sequence length="203" mass="24372">MDVKYTFRDLVVYLLTGFAVTTVITFTFPSFFEEFLAFLHPNDIKNLNYLLHYIQGKDTITVLMSIPLFYLLGHLIQILDLIFTFYCARFFKKYNWLKLLYKFAGSTTVEYQRNKQGVSEPTFIVQEYTVRIKDKYTTVEYYYLLKELFNGLRTFMILFTFILLFMLCWGKVNFSLFFVNAIILILSWFKAYNSASNYVWIYR</sequence>
<dbReference type="Proteomes" id="UP000662074">
    <property type="component" value="Unassembled WGS sequence"/>
</dbReference>
<reference evidence="2" key="1">
    <citation type="journal article" date="2014" name="Int. J. Syst. Evol. Microbiol.">
        <title>Complete genome sequence of Corynebacterium casei LMG S-19264T (=DSM 44701T), isolated from a smear-ripened cheese.</title>
        <authorList>
            <consortium name="US DOE Joint Genome Institute (JGI-PGF)"/>
            <person name="Walter F."/>
            <person name="Albersmeier A."/>
            <person name="Kalinowski J."/>
            <person name="Ruckert C."/>
        </authorList>
    </citation>
    <scope>NUCLEOTIDE SEQUENCE</scope>
    <source>
        <strain evidence="2">CCM 8711</strain>
    </source>
</reference>
<dbReference type="EMBL" id="BMDO01000010">
    <property type="protein sequence ID" value="GGI52160.1"/>
    <property type="molecule type" value="Genomic_DNA"/>
</dbReference>
<comment type="caution">
    <text evidence="2">The sequence shown here is derived from an EMBL/GenBank/DDBJ whole genome shotgun (WGS) entry which is preliminary data.</text>
</comment>